<proteinExistence type="predicted"/>
<dbReference type="InterPro" id="IPR013819">
    <property type="entry name" value="LipOase_C"/>
</dbReference>
<gene>
    <name evidence="5" type="ORF">fugu_008146</name>
</gene>
<reference evidence="5 6" key="1">
    <citation type="submission" date="2019-04" db="EMBL/GenBank/DDBJ databases">
        <title>The sequence and de novo assembly of Takifugu bimaculatus genome using PacBio and Hi-C technologies.</title>
        <authorList>
            <person name="Xu P."/>
            <person name="Liu B."/>
            <person name="Zhou Z."/>
        </authorList>
    </citation>
    <scope>NUCLEOTIDE SEQUENCE [LARGE SCALE GENOMIC DNA]</scope>
    <source>
        <strain evidence="5">TB-2018</strain>
        <tissue evidence="5">Muscle</tissue>
    </source>
</reference>
<dbReference type="PROSITE" id="PS51393">
    <property type="entry name" value="LIPOXYGENASE_3"/>
    <property type="match status" value="2"/>
</dbReference>
<dbReference type="InterPro" id="IPR036226">
    <property type="entry name" value="LipOase_C_sf"/>
</dbReference>
<dbReference type="GO" id="GO:0046872">
    <property type="term" value="F:metal ion binding"/>
    <property type="evidence" value="ECO:0007669"/>
    <property type="project" value="UniProtKB-KW"/>
</dbReference>
<dbReference type="AlphaFoldDB" id="A0A4Z2B1M4"/>
<dbReference type="Pfam" id="PF00305">
    <property type="entry name" value="Lipoxygenase"/>
    <property type="match status" value="1"/>
</dbReference>
<feature type="domain" description="Lipoxygenase" evidence="4">
    <location>
        <begin position="53"/>
        <end position="144"/>
    </location>
</feature>
<organism evidence="5 6">
    <name type="scientific">Takifugu bimaculatus</name>
    <dbReference type="NCBI Taxonomy" id="433685"/>
    <lineage>
        <taxon>Eukaryota</taxon>
        <taxon>Metazoa</taxon>
        <taxon>Chordata</taxon>
        <taxon>Craniata</taxon>
        <taxon>Vertebrata</taxon>
        <taxon>Euteleostomi</taxon>
        <taxon>Actinopterygii</taxon>
        <taxon>Neopterygii</taxon>
        <taxon>Teleostei</taxon>
        <taxon>Neoteleostei</taxon>
        <taxon>Acanthomorphata</taxon>
        <taxon>Eupercaria</taxon>
        <taxon>Tetraodontiformes</taxon>
        <taxon>Tetradontoidea</taxon>
        <taxon>Tetraodontidae</taxon>
        <taxon>Takifugu</taxon>
    </lineage>
</organism>
<keyword evidence="1" id="KW-0479">Metal-binding</keyword>
<evidence type="ECO:0000313" key="5">
    <source>
        <dbReference type="EMBL" id="TNM85875.1"/>
    </source>
</evidence>
<accession>A0A4Z2B1M4</accession>
<comment type="caution">
    <text evidence="5">The sequence shown here is derived from an EMBL/GenBank/DDBJ whole genome shotgun (WGS) entry which is preliminary data.</text>
</comment>
<evidence type="ECO:0000259" key="4">
    <source>
        <dbReference type="PROSITE" id="PS51393"/>
    </source>
</evidence>
<feature type="domain" description="Lipoxygenase" evidence="4">
    <location>
        <begin position="145"/>
        <end position="260"/>
    </location>
</feature>
<dbReference type="EMBL" id="SWLE01000021">
    <property type="protein sequence ID" value="TNM85875.1"/>
    <property type="molecule type" value="Genomic_DNA"/>
</dbReference>
<keyword evidence="2" id="KW-0223">Dioxygenase</keyword>
<dbReference type="GO" id="GO:0016702">
    <property type="term" value="F:oxidoreductase activity, acting on single donors with incorporation of molecular oxygen, incorporation of two atoms of oxygen"/>
    <property type="evidence" value="ECO:0007669"/>
    <property type="project" value="InterPro"/>
</dbReference>
<dbReference type="SUPFAM" id="SSF48484">
    <property type="entry name" value="Lipoxigenase"/>
    <property type="match status" value="2"/>
</dbReference>
<protein>
    <recommendedName>
        <fullName evidence="4">Lipoxygenase domain-containing protein</fullName>
    </recommendedName>
</protein>
<keyword evidence="3" id="KW-0560">Oxidoreductase</keyword>
<evidence type="ECO:0000313" key="6">
    <source>
        <dbReference type="Proteomes" id="UP000516260"/>
    </source>
</evidence>
<keyword evidence="6" id="KW-1185">Reference proteome</keyword>
<dbReference type="InterPro" id="IPR000907">
    <property type="entry name" value="LipOase"/>
</dbReference>
<dbReference type="Proteomes" id="UP000516260">
    <property type="component" value="Chromosome 8"/>
</dbReference>
<evidence type="ECO:0000256" key="2">
    <source>
        <dbReference type="ARBA" id="ARBA00022964"/>
    </source>
</evidence>
<dbReference type="Gene3D" id="1.20.245.10">
    <property type="entry name" value="Lipoxygenase-1, Domain 5"/>
    <property type="match status" value="2"/>
</dbReference>
<dbReference type="PANTHER" id="PTHR11771">
    <property type="entry name" value="LIPOXYGENASE"/>
    <property type="match status" value="1"/>
</dbReference>
<name>A0A4Z2B1M4_9TELE</name>
<sequence length="260" mass="29896">MLSYDVTVSYCRHRGRHHFQQCLHQAGGRGRRERARVARQLQRCCSFHEGNALRVFEDTHLLGRPSRKRELKEREEDYRWDVYAEGIPHIMKADGPLSLPAEVRFSFTKTTEFYFTAAAGLTELQLKGLDDCKENWPDIDSIDRYDYGGWMPNNPITLQLPPPTTKGTTSEATMLKTLPDVNATVQGMATIWLLSKRSTDFVSLGQYPEEHFSEEIPFTFIKDFQAELRQLSAEIKARNVDLEIPYTYMDPGDIENSVAI</sequence>
<evidence type="ECO:0000256" key="1">
    <source>
        <dbReference type="ARBA" id="ARBA00022723"/>
    </source>
</evidence>
<dbReference type="GO" id="GO:0034440">
    <property type="term" value="P:lipid oxidation"/>
    <property type="evidence" value="ECO:0007669"/>
    <property type="project" value="InterPro"/>
</dbReference>
<evidence type="ECO:0000256" key="3">
    <source>
        <dbReference type="ARBA" id="ARBA00023002"/>
    </source>
</evidence>